<dbReference type="EMBL" id="FNFT01000007">
    <property type="protein sequence ID" value="SDK32468.1"/>
    <property type="molecule type" value="Genomic_DNA"/>
</dbReference>
<keyword evidence="2" id="KW-1185">Reference proteome</keyword>
<reference evidence="1 2" key="1">
    <citation type="submission" date="2016-10" db="EMBL/GenBank/DDBJ databases">
        <authorList>
            <person name="Varghese N."/>
            <person name="Submissions S."/>
        </authorList>
    </citation>
    <scope>NUCLEOTIDE SEQUENCE [LARGE SCALE GENOMIC DNA]</scope>
    <source>
        <strain evidence="1 2">DSM 2373</strain>
    </source>
</reference>
<organism evidence="1 2">
    <name type="scientific">Methanoculleus thermophilus</name>
    <dbReference type="NCBI Taxonomy" id="2200"/>
    <lineage>
        <taxon>Archaea</taxon>
        <taxon>Methanobacteriati</taxon>
        <taxon>Methanobacteriota</taxon>
        <taxon>Stenosarchaea group</taxon>
        <taxon>Methanomicrobia</taxon>
        <taxon>Methanomicrobiales</taxon>
        <taxon>Methanomicrobiaceae</taxon>
        <taxon>Methanoculleus</taxon>
    </lineage>
</organism>
<protein>
    <submittedName>
        <fullName evidence="1">Uncharacterized protein</fullName>
    </submittedName>
</protein>
<dbReference type="Proteomes" id="UP000326500">
    <property type="component" value="Unassembled WGS sequence"/>
</dbReference>
<accession>A0A1G9AZ42</accession>
<proteinExistence type="predicted"/>
<dbReference type="STRING" id="2200.GCA_001571405_01986"/>
<name>A0A1G9AZ42_9EURY</name>
<gene>
    <name evidence="1" type="ORF">SAMN04488571_107102</name>
</gene>
<dbReference type="AlphaFoldDB" id="A0A1G9AZ42"/>
<evidence type="ECO:0000313" key="1">
    <source>
        <dbReference type="EMBL" id="SDK32468.1"/>
    </source>
</evidence>
<sequence length="38" mass="4315">MIEDHLETYDSTLVQNCTSVQNCVTVHCTFTQNAFSFS</sequence>
<evidence type="ECO:0000313" key="2">
    <source>
        <dbReference type="Proteomes" id="UP000326500"/>
    </source>
</evidence>